<dbReference type="InterPro" id="IPR013500">
    <property type="entry name" value="TopoI_cat_euk"/>
</dbReference>
<dbReference type="GO" id="GO:0006265">
    <property type="term" value="P:DNA topological change"/>
    <property type="evidence" value="ECO:0007669"/>
    <property type="project" value="InterPro"/>
</dbReference>
<feature type="domain" description="DNA topoisomerase I catalytic core eukaryotic-type" evidence="2">
    <location>
        <begin position="95"/>
        <end position="264"/>
    </location>
</feature>
<dbReference type="RefSeq" id="WP_155141825.1">
    <property type="nucleotide sequence ID" value="NZ_BMGZ01000003.1"/>
</dbReference>
<dbReference type="SUPFAM" id="SSF56349">
    <property type="entry name" value="DNA breaking-rejoining enzymes"/>
    <property type="match status" value="1"/>
</dbReference>
<feature type="region of interest" description="Disordered" evidence="1">
    <location>
        <begin position="1"/>
        <end position="32"/>
    </location>
</feature>
<sequence length="346" mass="38911">MPYDLSPEQAAREAGLVYSDDSEPGYSRRRSGKGYSYYDETGDLITDKDVRERCNALAIPPAYEDVWICPNPRGHLQATGRDAKGRKTYRYHDLWREARDQHKFSELIAFGMALSGAREQNDVNLRARNLSRERVLAGIFHLLDSEALRIGSPTYLQENGSYGATTLTDDQVEIQGHTIDIHFIGKGGRQVDLHFSDRRLERLIRRMSQLPGQHLFRYEKEGESHPVSSSEVNEYLRELFGCHATAKQFRTWSACICALDHAGSCEKPTVKDTLAAAAERLHNTPAICRKSYVHPQIVEAVKDGSIGDLMKRAGMRMPGAIDGQTRLSDTEKRFLTALKRGLLAAS</sequence>
<dbReference type="InterPro" id="IPR011010">
    <property type="entry name" value="DNA_brk_join_enz"/>
</dbReference>
<dbReference type="PROSITE" id="PS52038">
    <property type="entry name" value="TOPO_IB_2"/>
    <property type="match status" value="1"/>
</dbReference>
<proteinExistence type="predicted"/>
<protein>
    <submittedName>
        <fullName evidence="4 5">DNA topoisomerase I</fullName>
    </submittedName>
</protein>
<reference evidence="4" key="3">
    <citation type="submission" date="2020-09" db="EMBL/GenBank/DDBJ databases">
        <authorList>
            <person name="Sun Q."/>
            <person name="Zhou Y."/>
        </authorList>
    </citation>
    <scope>NUCLEOTIDE SEQUENCE</scope>
    <source>
        <strain evidence="4">CGMCC 1.14984</strain>
    </source>
</reference>
<evidence type="ECO:0000313" key="7">
    <source>
        <dbReference type="Proteomes" id="UP000818603"/>
    </source>
</evidence>
<dbReference type="AlphaFoldDB" id="A0A8J3A8S3"/>
<dbReference type="Proteomes" id="UP000818603">
    <property type="component" value="Unassembled WGS sequence"/>
</dbReference>
<dbReference type="InterPro" id="IPR049331">
    <property type="entry name" value="Top1B_N_bact"/>
</dbReference>
<feature type="domain" description="DNA topoisomerase IB N-terminal" evidence="3">
    <location>
        <begin position="34"/>
        <end position="82"/>
    </location>
</feature>
<dbReference type="InterPro" id="IPR014711">
    <property type="entry name" value="TopoI_cat_a-hlx-sub_euk"/>
</dbReference>
<dbReference type="GO" id="GO:0003677">
    <property type="term" value="F:DNA binding"/>
    <property type="evidence" value="ECO:0007669"/>
    <property type="project" value="InterPro"/>
</dbReference>
<evidence type="ECO:0000256" key="1">
    <source>
        <dbReference type="SAM" id="MobiDB-lite"/>
    </source>
</evidence>
<dbReference type="Gene3D" id="1.10.132.120">
    <property type="match status" value="1"/>
</dbReference>
<dbReference type="Pfam" id="PF21338">
    <property type="entry name" value="Top1B_N_bact"/>
    <property type="match status" value="1"/>
</dbReference>
<dbReference type="Pfam" id="PF01028">
    <property type="entry name" value="Topoisom_I"/>
    <property type="match status" value="1"/>
</dbReference>
<name>A0A8J3A8S3_9PROT</name>
<evidence type="ECO:0000259" key="2">
    <source>
        <dbReference type="Pfam" id="PF01028"/>
    </source>
</evidence>
<dbReference type="Gene3D" id="3.30.66.10">
    <property type="entry name" value="DNA topoisomerase I domain"/>
    <property type="match status" value="1"/>
</dbReference>
<accession>A0A8J3A8S3</accession>
<evidence type="ECO:0000313" key="5">
    <source>
        <dbReference type="EMBL" id="NHK29118.1"/>
    </source>
</evidence>
<evidence type="ECO:0000313" key="6">
    <source>
        <dbReference type="Proteomes" id="UP000621856"/>
    </source>
</evidence>
<dbReference type="EMBL" id="VCJR02000003">
    <property type="protein sequence ID" value="NHK29118.1"/>
    <property type="molecule type" value="Genomic_DNA"/>
</dbReference>
<reference evidence="4" key="1">
    <citation type="journal article" date="2014" name="Int. J. Syst. Evol. Microbiol.">
        <title>Complete genome sequence of Corynebacterium casei LMG S-19264T (=DSM 44701T), isolated from a smear-ripened cheese.</title>
        <authorList>
            <consortium name="US DOE Joint Genome Institute (JGI-PGF)"/>
            <person name="Walter F."/>
            <person name="Albersmeier A."/>
            <person name="Kalinowski J."/>
            <person name="Ruckert C."/>
        </authorList>
    </citation>
    <scope>NUCLEOTIDE SEQUENCE</scope>
    <source>
        <strain evidence="4">CGMCC 1.14984</strain>
    </source>
</reference>
<evidence type="ECO:0000313" key="4">
    <source>
        <dbReference type="EMBL" id="GGI00251.1"/>
    </source>
</evidence>
<dbReference type="InterPro" id="IPR035447">
    <property type="entry name" value="DNA_topo_I_N_sf"/>
</dbReference>
<gene>
    <name evidence="5" type="ORF">FF098_014445</name>
    <name evidence="4" type="ORF">GCM10011355_28100</name>
</gene>
<keyword evidence="7" id="KW-1185">Reference proteome</keyword>
<comment type="caution">
    <text evidence="4">The sequence shown here is derived from an EMBL/GenBank/DDBJ whole genome shotgun (WGS) entry which is preliminary data.</text>
</comment>
<dbReference type="GO" id="GO:0003917">
    <property type="term" value="F:DNA topoisomerase type I (single strand cut, ATP-independent) activity"/>
    <property type="evidence" value="ECO:0007669"/>
    <property type="project" value="InterPro"/>
</dbReference>
<organism evidence="4 6">
    <name type="scientific">Aquisalinus luteolus</name>
    <dbReference type="NCBI Taxonomy" id="1566827"/>
    <lineage>
        <taxon>Bacteria</taxon>
        <taxon>Pseudomonadati</taxon>
        <taxon>Pseudomonadota</taxon>
        <taxon>Alphaproteobacteria</taxon>
        <taxon>Parvularculales</taxon>
        <taxon>Parvularculaceae</taxon>
        <taxon>Aquisalinus</taxon>
    </lineage>
</organism>
<evidence type="ECO:0000259" key="3">
    <source>
        <dbReference type="Pfam" id="PF21338"/>
    </source>
</evidence>
<dbReference type="Gene3D" id="3.90.15.10">
    <property type="entry name" value="Topoisomerase I, Chain A, domain 3"/>
    <property type="match status" value="1"/>
</dbReference>
<dbReference type="EMBL" id="BMGZ01000003">
    <property type="protein sequence ID" value="GGI00251.1"/>
    <property type="molecule type" value="Genomic_DNA"/>
</dbReference>
<dbReference type="Proteomes" id="UP000621856">
    <property type="component" value="Unassembled WGS sequence"/>
</dbReference>
<dbReference type="SUPFAM" id="SSF55869">
    <property type="entry name" value="DNA topoisomerase I domain"/>
    <property type="match status" value="1"/>
</dbReference>
<reference evidence="5 7" key="2">
    <citation type="submission" date="2020-02" db="EMBL/GenBank/DDBJ databases">
        <title>Genome sequence of Parvularcula flava strain NH6-79.</title>
        <authorList>
            <person name="Abdul Karim M.H."/>
            <person name="Lam M.Q."/>
            <person name="Chen S.J."/>
            <person name="Yahya A."/>
            <person name="Shahir S."/>
            <person name="Shamsir M.S."/>
            <person name="Chong C.S."/>
        </authorList>
    </citation>
    <scope>NUCLEOTIDE SEQUENCE [LARGE SCALE GENOMIC DNA]</scope>
    <source>
        <strain evidence="5 7">NH6-79</strain>
    </source>
</reference>